<dbReference type="Proteomes" id="UP001054821">
    <property type="component" value="Chromosome 3"/>
</dbReference>
<evidence type="ECO:0000313" key="1">
    <source>
        <dbReference type="EMBL" id="KAI5340047.1"/>
    </source>
</evidence>
<protein>
    <submittedName>
        <fullName evidence="1">Uncharacterized protein</fullName>
    </submittedName>
</protein>
<evidence type="ECO:0000313" key="2">
    <source>
        <dbReference type="Proteomes" id="UP001054821"/>
    </source>
</evidence>
<dbReference type="AlphaFoldDB" id="A0AAD4WCY0"/>
<accession>A0AAD4WCY0</accession>
<comment type="caution">
    <text evidence="1">The sequence shown here is derived from an EMBL/GenBank/DDBJ whole genome shotgun (WGS) entry which is preliminary data.</text>
</comment>
<reference evidence="1 2" key="1">
    <citation type="journal article" date="2022" name="G3 (Bethesda)">
        <title>Whole-genome sequence and methylome profiling of the almond [Prunus dulcis (Mill.) D.A. Webb] cultivar 'Nonpareil'.</title>
        <authorList>
            <person name="D'Amico-Willman K.M."/>
            <person name="Ouma W.Z."/>
            <person name="Meulia T."/>
            <person name="Sideli G.M."/>
            <person name="Gradziel T.M."/>
            <person name="Fresnedo-Ramirez J."/>
        </authorList>
    </citation>
    <scope>NUCLEOTIDE SEQUENCE [LARGE SCALE GENOMIC DNA]</scope>
    <source>
        <strain evidence="1">Clone GOH B32 T37-40</strain>
    </source>
</reference>
<keyword evidence="2" id="KW-1185">Reference proteome</keyword>
<proteinExistence type="predicted"/>
<organism evidence="1 2">
    <name type="scientific">Prunus dulcis</name>
    <name type="common">Almond</name>
    <name type="synonym">Amygdalus dulcis</name>
    <dbReference type="NCBI Taxonomy" id="3755"/>
    <lineage>
        <taxon>Eukaryota</taxon>
        <taxon>Viridiplantae</taxon>
        <taxon>Streptophyta</taxon>
        <taxon>Embryophyta</taxon>
        <taxon>Tracheophyta</taxon>
        <taxon>Spermatophyta</taxon>
        <taxon>Magnoliopsida</taxon>
        <taxon>eudicotyledons</taxon>
        <taxon>Gunneridae</taxon>
        <taxon>Pentapetalae</taxon>
        <taxon>rosids</taxon>
        <taxon>fabids</taxon>
        <taxon>Rosales</taxon>
        <taxon>Rosaceae</taxon>
        <taxon>Amygdaloideae</taxon>
        <taxon>Amygdaleae</taxon>
        <taxon>Prunus</taxon>
    </lineage>
</organism>
<gene>
    <name evidence="1" type="ORF">L3X38_019321</name>
</gene>
<name>A0AAD4WCY0_PRUDU</name>
<dbReference type="EMBL" id="JAJFAZ020000003">
    <property type="protein sequence ID" value="KAI5340047.1"/>
    <property type="molecule type" value="Genomic_DNA"/>
</dbReference>
<sequence>MVDFRHALEDCDLRAIPFKAYKFTRDNGRARVENVKAQLVRDVANKGLWQACANMITYNLDYLESDHLPLLVVTDNNSQRRWVQKKRFFF</sequence>